<organism evidence="2 3">
    <name type="scientific">Streblomastix strix</name>
    <dbReference type="NCBI Taxonomy" id="222440"/>
    <lineage>
        <taxon>Eukaryota</taxon>
        <taxon>Metamonada</taxon>
        <taxon>Preaxostyla</taxon>
        <taxon>Oxymonadida</taxon>
        <taxon>Streblomastigidae</taxon>
        <taxon>Streblomastix</taxon>
    </lineage>
</organism>
<protein>
    <submittedName>
        <fullName evidence="2">Uncharacterized protein</fullName>
    </submittedName>
</protein>
<evidence type="ECO:0000313" key="2">
    <source>
        <dbReference type="EMBL" id="KAA6395366.1"/>
    </source>
</evidence>
<dbReference type="EMBL" id="SNRW01001703">
    <property type="protein sequence ID" value="KAA6395366.1"/>
    <property type="molecule type" value="Genomic_DNA"/>
</dbReference>
<sequence>MDVWDPFAFNNETDVKDSTQNALPAPKVPQLNPHSASRLQLTDLNYLTIISNMQNNSQTPRPAYPSHRRLPLNSLSPFGAVSHNALERVRPTSPKIASDNSRNFNSSSSLPRMSSFEITALKKSIKTDNDLNTNEKTGNDNLIQPTSFSARQINYRQYGNVNQDSIQQQNAQQLFVLQANEIGEGIQLLKYLAQNQSFSEDEFNQAKMQIELPEVTIKRPTDNTNQQIINTQFDSPTKNEDFFLHMDIGVTPVSSVISLSTSVSQQSDDIDVDYDDNILSRSRSGSISPTVASTYLQSNYEATLTTVNTQFVNQNSDLSQISQNPYQKLNQIPNLKMMNIDANSNVSQLKYQPQAKSENLLKPVQQTLNNLMTINESSEINREDNESDGSQQNSQLNSRRSSQQHSQRSQRARSRSDGLFDSYQNPAQLVQPMHNSAFPVLVGPNGVNQLIIQPLHKITIKMDATN</sequence>
<feature type="region of interest" description="Disordered" evidence="1">
    <location>
        <begin position="379"/>
        <end position="420"/>
    </location>
</feature>
<comment type="caution">
    <text evidence="2">The sequence shown here is derived from an EMBL/GenBank/DDBJ whole genome shotgun (WGS) entry which is preliminary data.</text>
</comment>
<name>A0A5J4WL60_9EUKA</name>
<evidence type="ECO:0000313" key="3">
    <source>
        <dbReference type="Proteomes" id="UP000324800"/>
    </source>
</evidence>
<proteinExistence type="predicted"/>
<gene>
    <name evidence="2" type="ORF">EZS28_009106</name>
</gene>
<accession>A0A5J4WL60</accession>
<reference evidence="2 3" key="1">
    <citation type="submission" date="2019-03" db="EMBL/GenBank/DDBJ databases">
        <title>Single cell metagenomics reveals metabolic interactions within the superorganism composed of flagellate Streblomastix strix and complex community of Bacteroidetes bacteria on its surface.</title>
        <authorList>
            <person name="Treitli S.C."/>
            <person name="Kolisko M."/>
            <person name="Husnik F."/>
            <person name="Keeling P."/>
            <person name="Hampl V."/>
        </authorList>
    </citation>
    <scope>NUCLEOTIDE SEQUENCE [LARGE SCALE GENOMIC DNA]</scope>
    <source>
        <strain evidence="2">ST1C</strain>
    </source>
</reference>
<evidence type="ECO:0000256" key="1">
    <source>
        <dbReference type="SAM" id="MobiDB-lite"/>
    </source>
</evidence>
<dbReference type="Proteomes" id="UP000324800">
    <property type="component" value="Unassembled WGS sequence"/>
</dbReference>
<feature type="compositionally biased region" description="Low complexity" evidence="1">
    <location>
        <begin position="390"/>
        <end position="407"/>
    </location>
</feature>
<dbReference type="AlphaFoldDB" id="A0A5J4WL60"/>